<dbReference type="SUPFAM" id="SSF161070">
    <property type="entry name" value="SNF-like"/>
    <property type="match status" value="1"/>
</dbReference>
<dbReference type="Pfam" id="PF00209">
    <property type="entry name" value="SNF"/>
    <property type="match status" value="1"/>
</dbReference>
<feature type="transmembrane region" description="Helical" evidence="9">
    <location>
        <begin position="431"/>
        <end position="455"/>
    </location>
</feature>
<feature type="transmembrane region" description="Helical" evidence="9">
    <location>
        <begin position="543"/>
        <end position="565"/>
    </location>
</feature>
<feature type="binding site" evidence="6">
    <location>
        <position position="51"/>
    </location>
    <ligand>
        <name>Na(+)</name>
        <dbReference type="ChEBI" id="CHEBI:29101"/>
        <label>1</label>
    </ligand>
</feature>
<dbReference type="PROSITE" id="PS50267">
    <property type="entry name" value="NA_NEUROTRAN_SYMP_3"/>
    <property type="match status" value="1"/>
</dbReference>
<name>A0A6F9DTG9_9ASCI</name>
<feature type="transmembrane region" description="Helical" evidence="9">
    <location>
        <begin position="506"/>
        <end position="523"/>
    </location>
</feature>
<feature type="binding site" evidence="6">
    <location>
        <position position="47"/>
    </location>
    <ligand>
        <name>Na(+)</name>
        <dbReference type="ChEBI" id="CHEBI:29101"/>
        <label>1</label>
    </ligand>
</feature>
<keyword evidence="6" id="KW-0479">Metal-binding</keyword>
<evidence type="ECO:0000313" key="10">
    <source>
        <dbReference type="EMBL" id="CAB3266310.1"/>
    </source>
</evidence>
<comment type="subcellular location">
    <subcellularLocation>
        <location evidence="1">Membrane</location>
        <topology evidence="1">Multi-pass membrane protein</topology>
    </subcellularLocation>
</comment>
<keyword evidence="6" id="KW-0915">Sodium</keyword>
<feature type="transmembrane region" description="Helical" evidence="9">
    <location>
        <begin position="294"/>
        <end position="315"/>
    </location>
</feature>
<evidence type="ECO:0000256" key="9">
    <source>
        <dbReference type="SAM" id="Phobius"/>
    </source>
</evidence>
<feature type="transmembrane region" description="Helical" evidence="9">
    <location>
        <begin position="245"/>
        <end position="265"/>
    </location>
</feature>
<evidence type="ECO:0000256" key="8">
    <source>
        <dbReference type="RuleBase" id="RU003732"/>
    </source>
</evidence>
<dbReference type="GO" id="GO:0006865">
    <property type="term" value="P:amino acid transport"/>
    <property type="evidence" value="ECO:0007669"/>
    <property type="project" value="TreeGrafter"/>
</dbReference>
<dbReference type="EMBL" id="LR790448">
    <property type="protein sequence ID" value="CAB3266310.1"/>
    <property type="molecule type" value="mRNA"/>
</dbReference>
<dbReference type="GO" id="GO:0035725">
    <property type="term" value="P:sodium ion transmembrane transport"/>
    <property type="evidence" value="ECO:0007669"/>
    <property type="project" value="TreeGrafter"/>
</dbReference>
<proteinExistence type="evidence at transcript level"/>
<dbReference type="PRINTS" id="PR00176">
    <property type="entry name" value="NANEUSMPORT"/>
</dbReference>
<dbReference type="GO" id="GO:0046872">
    <property type="term" value="F:metal ion binding"/>
    <property type="evidence" value="ECO:0007669"/>
    <property type="project" value="UniProtKB-KW"/>
</dbReference>
<feature type="transmembrane region" description="Helical" evidence="9">
    <location>
        <begin position="461"/>
        <end position="485"/>
    </location>
</feature>
<dbReference type="GO" id="GO:0015293">
    <property type="term" value="F:symporter activity"/>
    <property type="evidence" value="ECO:0007669"/>
    <property type="project" value="UniProtKB-KW"/>
</dbReference>
<dbReference type="PROSITE" id="PS00610">
    <property type="entry name" value="NA_NEUROTRAN_SYMP_1"/>
    <property type="match status" value="1"/>
</dbReference>
<accession>A0A6F9DTG9</accession>
<dbReference type="AlphaFoldDB" id="A0A6F9DTG9"/>
<evidence type="ECO:0000256" key="6">
    <source>
        <dbReference type="PIRSR" id="PIRSR600175-1"/>
    </source>
</evidence>
<keyword evidence="3 8" id="KW-0812">Transmembrane</keyword>
<dbReference type="PANTHER" id="PTHR11616:SF309">
    <property type="entry name" value="TRANSPORTER"/>
    <property type="match status" value="1"/>
</dbReference>
<feature type="binding site" evidence="6">
    <location>
        <position position="401"/>
    </location>
    <ligand>
        <name>Na(+)</name>
        <dbReference type="ChEBI" id="CHEBI:29101"/>
        <label>1</label>
    </ligand>
</feature>
<keyword evidence="2 8" id="KW-0813">Transport</keyword>
<keyword evidence="8" id="KW-0769">Symport</keyword>
<dbReference type="InterPro" id="IPR037272">
    <property type="entry name" value="SNS_sf"/>
</dbReference>
<evidence type="ECO:0000256" key="2">
    <source>
        <dbReference type="ARBA" id="ARBA00022448"/>
    </source>
</evidence>
<feature type="binding site" evidence="6">
    <location>
        <position position="301"/>
    </location>
    <ligand>
        <name>Na(+)</name>
        <dbReference type="ChEBI" id="CHEBI:29101"/>
        <label>1</label>
    </ligand>
</feature>
<feature type="transmembrane region" description="Helical" evidence="9">
    <location>
        <begin position="68"/>
        <end position="89"/>
    </location>
</feature>
<dbReference type="InterPro" id="IPR000175">
    <property type="entry name" value="Na/ntran_symport"/>
</dbReference>
<protein>
    <recommendedName>
        <fullName evidence="8">Transporter</fullName>
    </recommendedName>
</protein>
<dbReference type="PANTHER" id="PTHR11616">
    <property type="entry name" value="SODIUM/CHLORIDE DEPENDENT TRANSPORTER"/>
    <property type="match status" value="1"/>
</dbReference>
<reference evidence="10" key="1">
    <citation type="submission" date="2020-04" db="EMBL/GenBank/DDBJ databases">
        <authorList>
            <person name="Neveu A P."/>
        </authorList>
    </citation>
    <scope>NUCLEOTIDE SEQUENCE</scope>
    <source>
        <tissue evidence="10">Whole embryo</tissue>
    </source>
</reference>
<dbReference type="GO" id="GO:0005886">
    <property type="term" value="C:plasma membrane"/>
    <property type="evidence" value="ECO:0007669"/>
    <property type="project" value="TreeGrafter"/>
</dbReference>
<feature type="binding site" evidence="6">
    <location>
        <position position="44"/>
    </location>
    <ligand>
        <name>Na(+)</name>
        <dbReference type="ChEBI" id="CHEBI:29101"/>
        <label>2</label>
    </ligand>
</feature>
<sequence>MSEKTCKVIYDEKEIDSSKSSSEEDNSTRETWGKQWEFIFAMVGYSVGLGNVWRFPYLCYRNGGGAFLLVYFLIMLVGGIPMFFLEVAIGQYTRLGAVEVWKILPSMKGIGYGCTFVNLVFSTYNMVVMAWSVYYFFNCLFPGELPWTLCGQWWNSPDCRLPGFQENQTTGGNDTYIMVNSSDANMSALAVSPESEFWRRNVLQQSSGLSEIGTITNWPLVACFLGSWLVIYLCIFKGTRWSGKVVYFTSTLPYVLLAVLLVRGLTLEGASTGIEYLLKPNFTKLKEAQVWVDAGGQIFFSYGICFTVLIAFGSFNKFNNNCYRQCVILSSTCSLTSLFSSLVIFSLLGHMAFIQDKDVSQVAVGGPGLVFLVYPVGLSLLPMPKLWSGLFFATLFLVGVDTQFACVECGVSTIADVVPRMKRGKYGQEKLTAIVAGTLLLLGLPLLTNGGIYLFELLNMYAASGISLLWLVFFEAIAIGWIYGADRFYGNIESMIGYFPIGYFKYCYKFITPGMATFIFLFYCINSKPLKQGDYEYPLWANVIGWCLSLTSMICVPGWFAFSVWRKQGSFVERIKAALEVKDPNTRVLSEKREPVEVLSLIPAKN</sequence>
<feature type="transmembrane region" description="Helical" evidence="9">
    <location>
        <begin position="218"/>
        <end position="236"/>
    </location>
</feature>
<feature type="transmembrane region" description="Helical" evidence="9">
    <location>
        <begin position="359"/>
        <end position="381"/>
    </location>
</feature>
<gene>
    <name evidence="10" type="primary">Slc6a11-001</name>
</gene>
<comment type="similarity">
    <text evidence="8">Belongs to the sodium:neurotransmitter symporter (SNF) (TC 2.A.22) family.</text>
</comment>
<keyword evidence="5 9" id="KW-0472">Membrane</keyword>
<feature type="disulfide bond" evidence="7">
    <location>
        <begin position="150"/>
        <end position="159"/>
    </location>
</feature>
<evidence type="ECO:0000256" key="5">
    <source>
        <dbReference type="ARBA" id="ARBA00023136"/>
    </source>
</evidence>
<evidence type="ECO:0000256" key="7">
    <source>
        <dbReference type="PIRSR" id="PIRSR600175-2"/>
    </source>
</evidence>
<evidence type="ECO:0000256" key="3">
    <source>
        <dbReference type="ARBA" id="ARBA00022692"/>
    </source>
</evidence>
<evidence type="ECO:0000256" key="1">
    <source>
        <dbReference type="ARBA" id="ARBA00004141"/>
    </source>
</evidence>
<organism evidence="10">
    <name type="scientific">Phallusia mammillata</name>
    <dbReference type="NCBI Taxonomy" id="59560"/>
    <lineage>
        <taxon>Eukaryota</taxon>
        <taxon>Metazoa</taxon>
        <taxon>Chordata</taxon>
        <taxon>Tunicata</taxon>
        <taxon>Ascidiacea</taxon>
        <taxon>Phlebobranchia</taxon>
        <taxon>Ascidiidae</taxon>
        <taxon>Phallusia</taxon>
    </lineage>
</organism>
<feature type="transmembrane region" description="Helical" evidence="9">
    <location>
        <begin position="327"/>
        <end position="353"/>
    </location>
</feature>
<evidence type="ECO:0000256" key="4">
    <source>
        <dbReference type="ARBA" id="ARBA00022989"/>
    </source>
</evidence>
<feature type="transmembrane region" description="Helical" evidence="9">
    <location>
        <begin position="38"/>
        <end position="56"/>
    </location>
</feature>
<keyword evidence="4 9" id="KW-1133">Transmembrane helix</keyword>
<feature type="transmembrane region" description="Helical" evidence="9">
    <location>
        <begin position="110"/>
        <end position="137"/>
    </location>
</feature>
<keyword evidence="7" id="KW-1015">Disulfide bond</keyword>